<evidence type="ECO:0000259" key="2">
    <source>
        <dbReference type="Pfam" id="PF02872"/>
    </source>
</evidence>
<dbReference type="GO" id="GO:0009166">
    <property type="term" value="P:nucleotide catabolic process"/>
    <property type="evidence" value="ECO:0007669"/>
    <property type="project" value="InterPro"/>
</dbReference>
<dbReference type="GO" id="GO:0016787">
    <property type="term" value="F:hydrolase activity"/>
    <property type="evidence" value="ECO:0007669"/>
    <property type="project" value="InterPro"/>
</dbReference>
<name>A0A8T9SZK9_9BACT</name>
<dbReference type="AlphaFoldDB" id="A0A8T9SZK9"/>
<accession>A0A8T9SZK9</accession>
<dbReference type="InterPro" id="IPR008334">
    <property type="entry name" value="5'-Nucleotdase_C"/>
</dbReference>
<evidence type="ECO:0000313" key="4">
    <source>
        <dbReference type="Proteomes" id="UP000829925"/>
    </source>
</evidence>
<protein>
    <submittedName>
        <fullName evidence="3">5'-nucleotidase C-terminal domain-containing protein</fullName>
    </submittedName>
</protein>
<dbReference type="InterPro" id="IPR036907">
    <property type="entry name" value="5'-Nucleotdase_C_sf"/>
</dbReference>
<dbReference type="Gene3D" id="3.90.780.10">
    <property type="entry name" value="5'-Nucleotidase, C-terminal domain"/>
    <property type="match status" value="1"/>
</dbReference>
<keyword evidence="1" id="KW-0732">Signal</keyword>
<dbReference type="Pfam" id="PF02872">
    <property type="entry name" value="5_nucleotid_C"/>
    <property type="match status" value="1"/>
</dbReference>
<dbReference type="GO" id="GO:0030288">
    <property type="term" value="C:outer membrane-bounded periplasmic space"/>
    <property type="evidence" value="ECO:0007669"/>
    <property type="project" value="TreeGrafter"/>
</dbReference>
<dbReference type="SUPFAM" id="SSF55816">
    <property type="entry name" value="5'-nucleotidase (syn. UDP-sugar hydrolase), C-terminal domain"/>
    <property type="match status" value="1"/>
</dbReference>
<dbReference type="InterPro" id="IPR006179">
    <property type="entry name" value="5_nucleotidase/apyrase"/>
</dbReference>
<gene>
    <name evidence="3" type="ORF">MUN82_00885</name>
</gene>
<proteinExistence type="predicted"/>
<sequence length="256" mass="27507">MPYLLMSFFRTRTTALGWLLAVALLPACQRAVYQPQAALAPVTARPVDKNQPEDAKMAAEIAPYRQRVTEQMSAVLGTAPVALTKNAGESPLGNFVADLQRERAAEALHQPIDLAVMTNGGLRTAFPAGPITLGSVFELMPFENKLVVLDAPGPVVQQLFDYSARIKMAVSGATYTVSPDGKATNIRIDGQPFNPARVYAIAISDYLAGGGDNLLFFKPLTQRDTGVLLRQAIADKITSLTAQGKPVEARVEGRVK</sequence>
<dbReference type="EMBL" id="CP095053">
    <property type="protein sequence ID" value="UOR05670.1"/>
    <property type="molecule type" value="Genomic_DNA"/>
</dbReference>
<dbReference type="KEGG" id="haei:MUN82_00885"/>
<feature type="domain" description="5'-Nucleotidase C-terminal" evidence="2">
    <location>
        <begin position="78"/>
        <end position="214"/>
    </location>
</feature>
<dbReference type="Proteomes" id="UP000829925">
    <property type="component" value="Chromosome"/>
</dbReference>
<dbReference type="RefSeq" id="WP_245094016.1">
    <property type="nucleotide sequence ID" value="NZ_CP095053.1"/>
</dbReference>
<feature type="chain" id="PRO_5035858564" evidence="1">
    <location>
        <begin position="34"/>
        <end position="256"/>
    </location>
</feature>
<reference evidence="3 4" key="1">
    <citation type="submission" date="2022-04" db="EMBL/GenBank/DDBJ databases">
        <title>Hymenobacter sp. isolated from the air.</title>
        <authorList>
            <person name="Won M."/>
            <person name="Lee C.-M."/>
            <person name="Woen H.-Y."/>
            <person name="Kwon S.-W."/>
        </authorList>
    </citation>
    <scope>NUCLEOTIDE SEQUENCE [LARGE SCALE GENOMIC DNA]</scope>
    <source>
        <strain evidence="4">5413 J-13</strain>
    </source>
</reference>
<organism evidence="3 4">
    <name type="scientific">Hymenobacter aerilatus</name>
    <dbReference type="NCBI Taxonomy" id="2932251"/>
    <lineage>
        <taxon>Bacteria</taxon>
        <taxon>Pseudomonadati</taxon>
        <taxon>Bacteroidota</taxon>
        <taxon>Cytophagia</taxon>
        <taxon>Cytophagales</taxon>
        <taxon>Hymenobacteraceae</taxon>
        <taxon>Hymenobacter</taxon>
    </lineage>
</organism>
<evidence type="ECO:0000256" key="1">
    <source>
        <dbReference type="SAM" id="SignalP"/>
    </source>
</evidence>
<dbReference type="PRINTS" id="PR01607">
    <property type="entry name" value="APYRASEFAMLY"/>
</dbReference>
<dbReference type="PANTHER" id="PTHR11575">
    <property type="entry name" value="5'-NUCLEOTIDASE-RELATED"/>
    <property type="match status" value="1"/>
</dbReference>
<keyword evidence="4" id="KW-1185">Reference proteome</keyword>
<feature type="signal peptide" evidence="1">
    <location>
        <begin position="1"/>
        <end position="33"/>
    </location>
</feature>
<evidence type="ECO:0000313" key="3">
    <source>
        <dbReference type="EMBL" id="UOR05670.1"/>
    </source>
</evidence>
<dbReference type="PANTHER" id="PTHR11575:SF24">
    <property type="entry name" value="5'-NUCLEOTIDASE"/>
    <property type="match status" value="1"/>
</dbReference>